<comment type="caution">
    <text evidence="3">The sequence shown here is derived from an EMBL/GenBank/DDBJ whole genome shotgun (WGS) entry which is preliminary data.</text>
</comment>
<evidence type="ECO:0000256" key="1">
    <source>
        <dbReference type="SAM" id="MobiDB-lite"/>
    </source>
</evidence>
<proteinExistence type="predicted"/>
<keyword evidence="2" id="KW-0472">Membrane</keyword>
<protein>
    <submittedName>
        <fullName evidence="3">Uncharacterized protein</fullName>
    </submittedName>
</protein>
<feature type="region of interest" description="Disordered" evidence="1">
    <location>
        <begin position="39"/>
        <end position="62"/>
    </location>
</feature>
<accession>A0A1V2L4B0</accession>
<dbReference type="VEuPathDB" id="FungiDB:BON22_3533"/>
<evidence type="ECO:0000256" key="2">
    <source>
        <dbReference type="SAM" id="Phobius"/>
    </source>
</evidence>
<evidence type="ECO:0000313" key="3">
    <source>
        <dbReference type="EMBL" id="ONH66739.1"/>
    </source>
</evidence>
<keyword evidence="2" id="KW-1133">Transmembrane helix</keyword>
<sequence length="172" mass="18839">MPLIPEITFHIPITNTVPSHLISSPVTSVEVARFKREIGDVGGNNEDGDAPNSPNSSLNNKSSHRGPVVVVCVMVALAVIGVLLLWCAMFKVKKRKRDAFKTTPGGNLSSFFSRSTSGGPSPYELDNNQHGRTFPPQRRVQFDICTVQDIQEQLPQYTPPTAPPPAYTKEQL</sequence>
<name>A0A1V2L4B0_CYBFA</name>
<dbReference type="AlphaFoldDB" id="A0A1V2L4B0"/>
<feature type="region of interest" description="Disordered" evidence="1">
    <location>
        <begin position="153"/>
        <end position="172"/>
    </location>
</feature>
<keyword evidence="4" id="KW-1185">Reference proteome</keyword>
<evidence type="ECO:0000313" key="4">
    <source>
        <dbReference type="Proteomes" id="UP000189513"/>
    </source>
</evidence>
<feature type="transmembrane region" description="Helical" evidence="2">
    <location>
        <begin position="68"/>
        <end position="88"/>
    </location>
</feature>
<reference evidence="4" key="1">
    <citation type="journal article" date="2017" name="Genome Announc.">
        <title>Genome sequences of Cyberlindnera fabianii 65, Pichia kudriavzevii 129, and Saccharomyces cerevisiae 131 isolated from fermented masau fruits in Zimbabwe.</title>
        <authorList>
            <person name="van Rijswijck I.M.H."/>
            <person name="Derks M.F.L."/>
            <person name="Abee T."/>
            <person name="de Ridder D."/>
            <person name="Smid E.J."/>
        </authorList>
    </citation>
    <scope>NUCLEOTIDE SEQUENCE [LARGE SCALE GENOMIC DNA]</scope>
    <source>
        <strain evidence="4">65</strain>
    </source>
</reference>
<dbReference type="EMBL" id="MPUK01000006">
    <property type="protein sequence ID" value="ONH66739.1"/>
    <property type="molecule type" value="Genomic_DNA"/>
</dbReference>
<feature type="compositionally biased region" description="Low complexity" evidence="1">
    <location>
        <begin position="51"/>
        <end position="61"/>
    </location>
</feature>
<feature type="compositionally biased region" description="Pro residues" evidence="1">
    <location>
        <begin position="157"/>
        <end position="166"/>
    </location>
</feature>
<gene>
    <name evidence="3" type="ORF">BON22_3533</name>
</gene>
<keyword evidence="2" id="KW-0812">Transmembrane</keyword>
<dbReference type="Proteomes" id="UP000189513">
    <property type="component" value="Unassembled WGS sequence"/>
</dbReference>
<organism evidence="3 4">
    <name type="scientific">Cyberlindnera fabianii</name>
    <name type="common">Yeast</name>
    <name type="synonym">Hansenula fabianii</name>
    <dbReference type="NCBI Taxonomy" id="36022"/>
    <lineage>
        <taxon>Eukaryota</taxon>
        <taxon>Fungi</taxon>
        <taxon>Dikarya</taxon>
        <taxon>Ascomycota</taxon>
        <taxon>Saccharomycotina</taxon>
        <taxon>Saccharomycetes</taxon>
        <taxon>Phaffomycetales</taxon>
        <taxon>Phaffomycetaceae</taxon>
        <taxon>Cyberlindnera</taxon>
    </lineage>
</organism>